<keyword evidence="10" id="KW-1185">Reference proteome</keyword>
<dbReference type="InterPro" id="IPR004090">
    <property type="entry name" value="Chemotax_Me-accpt_rcpt"/>
</dbReference>
<dbReference type="GO" id="GO:0005886">
    <property type="term" value="C:plasma membrane"/>
    <property type="evidence" value="ECO:0007669"/>
    <property type="project" value="TreeGrafter"/>
</dbReference>
<dbReference type="SMART" id="SM00304">
    <property type="entry name" value="HAMP"/>
    <property type="match status" value="2"/>
</dbReference>
<dbReference type="SMART" id="SM00283">
    <property type="entry name" value="MA"/>
    <property type="match status" value="1"/>
</dbReference>
<evidence type="ECO:0000256" key="6">
    <source>
        <dbReference type="SAM" id="Phobius"/>
    </source>
</evidence>
<dbReference type="PROSITE" id="PS50111">
    <property type="entry name" value="CHEMOTAXIS_TRANSDUC_2"/>
    <property type="match status" value="1"/>
</dbReference>
<evidence type="ECO:0000256" key="2">
    <source>
        <dbReference type="ARBA" id="ARBA00023224"/>
    </source>
</evidence>
<dbReference type="GO" id="GO:0007165">
    <property type="term" value="P:signal transduction"/>
    <property type="evidence" value="ECO:0007669"/>
    <property type="project" value="UniProtKB-KW"/>
</dbReference>
<feature type="transmembrane region" description="Helical" evidence="6">
    <location>
        <begin position="132"/>
        <end position="154"/>
    </location>
</feature>
<dbReference type="Gene3D" id="1.10.287.950">
    <property type="entry name" value="Methyl-accepting chemotaxis protein"/>
    <property type="match status" value="1"/>
</dbReference>
<keyword evidence="2 4" id="KW-0807">Transducer</keyword>
<dbReference type="RefSeq" id="WP_249027575.1">
    <property type="nucleotide sequence ID" value="NZ_JBHSXW010000001.1"/>
</dbReference>
<proteinExistence type="inferred from homology"/>
<evidence type="ECO:0008006" key="11">
    <source>
        <dbReference type="Google" id="ProtNLM"/>
    </source>
</evidence>
<evidence type="ECO:0000256" key="4">
    <source>
        <dbReference type="PROSITE-ProRule" id="PRU00284"/>
    </source>
</evidence>
<evidence type="ECO:0000256" key="3">
    <source>
        <dbReference type="ARBA" id="ARBA00029447"/>
    </source>
</evidence>
<dbReference type="AlphaFoldDB" id="A0A2S6Z175"/>
<dbReference type="EMBL" id="MIGX01000230">
    <property type="protein sequence ID" value="PPT74272.1"/>
    <property type="molecule type" value="Genomic_DNA"/>
</dbReference>
<dbReference type="FunFam" id="1.10.287.950:FF:000002">
    <property type="entry name" value="Methyl-accepting chemotaxis protein"/>
    <property type="match status" value="1"/>
</dbReference>
<dbReference type="InterPro" id="IPR004089">
    <property type="entry name" value="MCPsignal_dom"/>
</dbReference>
<dbReference type="PANTHER" id="PTHR43531">
    <property type="entry name" value="PROTEIN ICFG"/>
    <property type="match status" value="1"/>
</dbReference>
<dbReference type="PROSITE" id="PS50885">
    <property type="entry name" value="HAMP"/>
    <property type="match status" value="2"/>
</dbReference>
<dbReference type="SUPFAM" id="SSF58104">
    <property type="entry name" value="Methyl-accepting chemotaxis protein (MCP) signaling domain"/>
    <property type="match status" value="1"/>
</dbReference>
<protein>
    <recommendedName>
        <fullName evidence="11">Methyl-accepting chemotaxis protein</fullName>
    </recommendedName>
</protein>
<dbReference type="CDD" id="cd06225">
    <property type="entry name" value="HAMP"/>
    <property type="match status" value="1"/>
</dbReference>
<dbReference type="Proteomes" id="UP000239898">
    <property type="component" value="Unassembled WGS sequence"/>
</dbReference>
<dbReference type="InterPro" id="IPR041395">
    <property type="entry name" value="McpB_HAMP_3rd"/>
</dbReference>
<gene>
    <name evidence="9" type="ORF">XthCFBP4691_19980</name>
</gene>
<dbReference type="SUPFAM" id="SSF158472">
    <property type="entry name" value="HAMP domain-like"/>
    <property type="match status" value="1"/>
</dbReference>
<dbReference type="InterPro" id="IPR051310">
    <property type="entry name" value="MCP_chemotaxis"/>
</dbReference>
<feature type="domain" description="Methyl-accepting transducer" evidence="7">
    <location>
        <begin position="394"/>
        <end position="623"/>
    </location>
</feature>
<dbReference type="GO" id="GO:0004888">
    <property type="term" value="F:transmembrane signaling receptor activity"/>
    <property type="evidence" value="ECO:0007669"/>
    <property type="project" value="InterPro"/>
</dbReference>
<dbReference type="PANTHER" id="PTHR43531:SF14">
    <property type="entry name" value="METHYL-ACCEPTING CHEMOTAXIS PROTEIN I-RELATED"/>
    <property type="match status" value="1"/>
</dbReference>
<dbReference type="InterPro" id="IPR003660">
    <property type="entry name" value="HAMP_dom"/>
</dbReference>
<reference evidence="9 10" key="1">
    <citation type="submission" date="2016-08" db="EMBL/GenBank/DDBJ databases">
        <title>Evolution of the type three secretion system and type three effector repertoires in Xanthomonas.</title>
        <authorList>
            <person name="Merda D."/>
            <person name="Briand M."/>
            <person name="Bosis E."/>
            <person name="Rousseau C."/>
            <person name="Portier P."/>
            <person name="Jacques M.-A."/>
            <person name="Fischer-Le Saux M."/>
        </authorList>
    </citation>
    <scope>NUCLEOTIDE SEQUENCE [LARGE SCALE GENOMIC DNA]</scope>
    <source>
        <strain evidence="9 10">CFBP 4691</strain>
    </source>
</reference>
<evidence type="ECO:0000313" key="9">
    <source>
        <dbReference type="EMBL" id="PPT74272.1"/>
    </source>
</evidence>
<feature type="domain" description="HAMP" evidence="8">
    <location>
        <begin position="156"/>
        <end position="208"/>
    </location>
</feature>
<keyword evidence="6" id="KW-0812">Transmembrane</keyword>
<feature type="domain" description="HAMP" evidence="8">
    <location>
        <begin position="345"/>
        <end position="389"/>
    </location>
</feature>
<dbReference type="Pfam" id="PF18947">
    <property type="entry name" value="HAMP_2"/>
    <property type="match status" value="1"/>
</dbReference>
<evidence type="ECO:0000259" key="8">
    <source>
        <dbReference type="PROSITE" id="PS50885"/>
    </source>
</evidence>
<evidence type="ECO:0000256" key="5">
    <source>
        <dbReference type="SAM" id="Coils"/>
    </source>
</evidence>
<keyword evidence="6" id="KW-1133">Transmembrane helix</keyword>
<comment type="caution">
    <text evidence="9">The sequence shown here is derived from an EMBL/GenBank/DDBJ whole genome shotgun (WGS) entry which is preliminary data.</text>
</comment>
<accession>A0A2S6Z175</accession>
<dbReference type="Pfam" id="PF00672">
    <property type="entry name" value="HAMP"/>
    <property type="match status" value="1"/>
</dbReference>
<keyword evidence="6" id="KW-0472">Membrane</keyword>
<keyword evidence="5" id="KW-0175">Coiled coil</keyword>
<evidence type="ECO:0000313" key="10">
    <source>
        <dbReference type="Proteomes" id="UP000239898"/>
    </source>
</evidence>
<evidence type="ECO:0000259" key="7">
    <source>
        <dbReference type="PROSITE" id="PS50111"/>
    </source>
</evidence>
<feature type="coiled-coil region" evidence="5">
    <location>
        <begin position="413"/>
        <end position="440"/>
    </location>
</feature>
<dbReference type="Gene3D" id="1.20.120.1530">
    <property type="match status" value="2"/>
</dbReference>
<dbReference type="Pfam" id="PF18575">
    <property type="entry name" value="HAMP_N3"/>
    <property type="match status" value="1"/>
</dbReference>
<dbReference type="PRINTS" id="PR00260">
    <property type="entry name" value="CHEMTRNSDUCR"/>
</dbReference>
<dbReference type="GO" id="GO:0006935">
    <property type="term" value="P:chemotaxis"/>
    <property type="evidence" value="ECO:0007669"/>
    <property type="project" value="InterPro"/>
</dbReference>
<sequence>MIMQSAASGIHAAELSMLYADQLPTRLRYQQQIYAMRNRYLGSDVLYQTLIRDAQTRKLYEPVQTSAQRYFSLGDRIISLVDAGDTSGAQELESEAAQVQSALADSLKAAVDQHTIGLQQTIINTTLRFHSYVLWIVIGTAVTVILSLVVGGLLSGAVARPLGRAADFATAIAQGDLDRAIVVHSHDETGRVLLAMQRMSKVLGEFSSAQVEMANQHRQGVVDYRIDAARFPGGFGRLVNDLNDLVDGHIRVNHMVMELVGRYAIGDLSRDMDKLPGQLAQVTASMDTVKCNMSGVNGEIQRLVQAGVAGDFSVRGNAEAYQFEFRAMVDSLNQLMNANDHATGALGTALSALSDGDLTVRMHGEYAGRLAQMQSSFNTTVEALAALITQIGAAGLAIDTAAGEIASGNEDLSQRTEQQAANLEETAASMEELTATVKQNAEHARQANQLAMGAADVASRGGDVVGKVVTTMTGIEASSKKIAEIISVIDGIAFQTNILALNAAVEAARAGEQGRGFAVVASEVRSLAQRSAGAAKEIKSLIDDSVEKVAEGSSLVHTAGQTMGEIVTSVQRVTAIMGEISGASQEQSAGIEQVNHTVTQMDEATQQNAALVEEATAAARSMEEQAANLMVSVRRFRLDCASA</sequence>
<organism evidence="9 10">
    <name type="scientific">Xanthomonas theicola</name>
    <dbReference type="NCBI Taxonomy" id="56464"/>
    <lineage>
        <taxon>Bacteria</taxon>
        <taxon>Pseudomonadati</taxon>
        <taxon>Pseudomonadota</taxon>
        <taxon>Gammaproteobacteria</taxon>
        <taxon>Lysobacterales</taxon>
        <taxon>Lysobacteraceae</taxon>
        <taxon>Xanthomonas</taxon>
    </lineage>
</organism>
<keyword evidence="1" id="KW-0488">Methylation</keyword>
<dbReference type="CDD" id="cd11386">
    <property type="entry name" value="MCP_signal"/>
    <property type="match status" value="1"/>
</dbReference>
<comment type="similarity">
    <text evidence="3">Belongs to the methyl-accepting chemotaxis (MCP) protein family.</text>
</comment>
<name>A0A2S6Z175_9XANT</name>
<dbReference type="Pfam" id="PF00015">
    <property type="entry name" value="MCPsignal"/>
    <property type="match status" value="1"/>
</dbReference>
<evidence type="ECO:0000256" key="1">
    <source>
        <dbReference type="ARBA" id="ARBA00022481"/>
    </source>
</evidence>